<reference evidence="1" key="1">
    <citation type="submission" date="2023-10" db="EMBL/GenBank/DDBJ databases">
        <authorList>
            <person name="Hackl T."/>
        </authorList>
    </citation>
    <scope>NUCLEOTIDE SEQUENCE</scope>
</reference>
<gene>
    <name evidence="1" type="ORF">KHLLAP_LOCUS10670</name>
</gene>
<organism evidence="1 2">
    <name type="scientific">Anthostomella pinea</name>
    <dbReference type="NCBI Taxonomy" id="933095"/>
    <lineage>
        <taxon>Eukaryota</taxon>
        <taxon>Fungi</taxon>
        <taxon>Dikarya</taxon>
        <taxon>Ascomycota</taxon>
        <taxon>Pezizomycotina</taxon>
        <taxon>Sordariomycetes</taxon>
        <taxon>Xylariomycetidae</taxon>
        <taxon>Xylariales</taxon>
        <taxon>Xylariaceae</taxon>
        <taxon>Anthostomella</taxon>
    </lineage>
</organism>
<keyword evidence="2" id="KW-1185">Reference proteome</keyword>
<accession>A0AAI8YMH0</accession>
<evidence type="ECO:0000313" key="2">
    <source>
        <dbReference type="Proteomes" id="UP001295740"/>
    </source>
</evidence>
<dbReference type="Proteomes" id="UP001295740">
    <property type="component" value="Unassembled WGS sequence"/>
</dbReference>
<protein>
    <submittedName>
        <fullName evidence="1">Uu.00g061020.m01.CDS01</fullName>
    </submittedName>
</protein>
<proteinExistence type="predicted"/>
<name>A0AAI8YMH0_9PEZI</name>
<comment type="caution">
    <text evidence="1">The sequence shown here is derived from an EMBL/GenBank/DDBJ whole genome shotgun (WGS) entry which is preliminary data.</text>
</comment>
<dbReference type="AlphaFoldDB" id="A0AAI8YMH0"/>
<sequence length="63" mass="7122">MKRENVAEADDVTYLVFGVVRARQNYNPQPVPVDSKLTQLVDRFIAFHNQVESTGSRSRVNSA</sequence>
<evidence type="ECO:0000313" key="1">
    <source>
        <dbReference type="EMBL" id="CAJ2510202.1"/>
    </source>
</evidence>
<dbReference type="EMBL" id="CAUWAG010000013">
    <property type="protein sequence ID" value="CAJ2510202.1"/>
    <property type="molecule type" value="Genomic_DNA"/>
</dbReference>